<keyword evidence="3 8" id="KW-1134">Transmembrane beta strand</keyword>
<evidence type="ECO:0000256" key="5">
    <source>
        <dbReference type="ARBA" id="ARBA00022729"/>
    </source>
</evidence>
<dbReference type="GO" id="GO:0015344">
    <property type="term" value="F:siderophore uptake transmembrane transporter activity"/>
    <property type="evidence" value="ECO:0007669"/>
    <property type="project" value="TreeGrafter"/>
</dbReference>
<dbReference type="SUPFAM" id="SSF49464">
    <property type="entry name" value="Carboxypeptidase regulatory domain-like"/>
    <property type="match status" value="1"/>
</dbReference>
<evidence type="ECO:0000256" key="4">
    <source>
        <dbReference type="ARBA" id="ARBA00022692"/>
    </source>
</evidence>
<keyword evidence="7 8" id="KW-0998">Cell outer membrane</keyword>
<gene>
    <name evidence="10" type="ORF">C8N47_10398</name>
</gene>
<dbReference type="Proteomes" id="UP000243525">
    <property type="component" value="Unassembled WGS sequence"/>
</dbReference>
<keyword evidence="4 8" id="KW-0812">Transmembrane</keyword>
<dbReference type="Gene3D" id="2.60.40.1120">
    <property type="entry name" value="Carboxypeptidase-like, regulatory domain"/>
    <property type="match status" value="1"/>
</dbReference>
<dbReference type="Gene3D" id="2.40.170.20">
    <property type="entry name" value="TonB-dependent receptor, beta-barrel domain"/>
    <property type="match status" value="1"/>
</dbReference>
<dbReference type="NCBIfam" id="TIGR04056">
    <property type="entry name" value="OMP_RagA_SusC"/>
    <property type="match status" value="1"/>
</dbReference>
<dbReference type="InterPro" id="IPR037066">
    <property type="entry name" value="Plug_dom_sf"/>
</dbReference>
<keyword evidence="6 8" id="KW-0472">Membrane</keyword>
<evidence type="ECO:0000256" key="2">
    <source>
        <dbReference type="ARBA" id="ARBA00022448"/>
    </source>
</evidence>
<evidence type="ECO:0000256" key="3">
    <source>
        <dbReference type="ARBA" id="ARBA00022452"/>
    </source>
</evidence>
<evidence type="ECO:0000256" key="6">
    <source>
        <dbReference type="ARBA" id="ARBA00023136"/>
    </source>
</evidence>
<evidence type="ECO:0000313" key="10">
    <source>
        <dbReference type="EMBL" id="PTN09804.1"/>
    </source>
</evidence>
<dbReference type="PANTHER" id="PTHR30069">
    <property type="entry name" value="TONB-DEPENDENT OUTER MEMBRANE RECEPTOR"/>
    <property type="match status" value="1"/>
</dbReference>
<dbReference type="PANTHER" id="PTHR30069:SF29">
    <property type="entry name" value="HEMOGLOBIN AND HEMOGLOBIN-HAPTOGLOBIN-BINDING PROTEIN 1-RELATED"/>
    <property type="match status" value="1"/>
</dbReference>
<dbReference type="InterPro" id="IPR039426">
    <property type="entry name" value="TonB-dep_rcpt-like"/>
</dbReference>
<dbReference type="GO" id="GO:0009279">
    <property type="term" value="C:cell outer membrane"/>
    <property type="evidence" value="ECO:0007669"/>
    <property type="project" value="UniProtKB-SubCell"/>
</dbReference>
<evidence type="ECO:0000259" key="9">
    <source>
        <dbReference type="Pfam" id="PF07715"/>
    </source>
</evidence>
<dbReference type="InterPro" id="IPR008969">
    <property type="entry name" value="CarboxyPept-like_regulatory"/>
</dbReference>
<dbReference type="RefSeq" id="WP_107821188.1">
    <property type="nucleotide sequence ID" value="NZ_OY782574.1"/>
</dbReference>
<evidence type="ECO:0000256" key="7">
    <source>
        <dbReference type="ARBA" id="ARBA00023237"/>
    </source>
</evidence>
<dbReference type="InterPro" id="IPR023996">
    <property type="entry name" value="TonB-dep_OMP_SusC/RagA"/>
</dbReference>
<name>A0A2T5C4M8_9BACT</name>
<dbReference type="EMBL" id="QAAD01000003">
    <property type="protein sequence ID" value="PTN09804.1"/>
    <property type="molecule type" value="Genomic_DNA"/>
</dbReference>
<comment type="subcellular location">
    <subcellularLocation>
        <location evidence="1 8">Cell outer membrane</location>
        <topology evidence="1 8">Multi-pass membrane protein</topology>
    </subcellularLocation>
</comment>
<dbReference type="PROSITE" id="PS52016">
    <property type="entry name" value="TONB_DEPENDENT_REC_3"/>
    <property type="match status" value="1"/>
</dbReference>
<organism evidence="10 11">
    <name type="scientific">Mangrovibacterium marinum</name>
    <dbReference type="NCBI Taxonomy" id="1639118"/>
    <lineage>
        <taxon>Bacteria</taxon>
        <taxon>Pseudomonadati</taxon>
        <taxon>Bacteroidota</taxon>
        <taxon>Bacteroidia</taxon>
        <taxon>Marinilabiliales</taxon>
        <taxon>Prolixibacteraceae</taxon>
        <taxon>Mangrovibacterium</taxon>
    </lineage>
</organism>
<comment type="caution">
    <text evidence="10">The sequence shown here is derived from an EMBL/GenBank/DDBJ whole genome shotgun (WGS) entry which is preliminary data.</text>
</comment>
<dbReference type="Gene3D" id="2.170.130.10">
    <property type="entry name" value="TonB-dependent receptor, plug domain"/>
    <property type="match status" value="1"/>
</dbReference>
<dbReference type="SUPFAM" id="SSF56935">
    <property type="entry name" value="Porins"/>
    <property type="match status" value="1"/>
</dbReference>
<dbReference type="OrthoDB" id="9768177at2"/>
<proteinExistence type="inferred from homology"/>
<sequence>MEIVKTILSAIFLFIVCEISAQSTVVKGRVLDADQHPVENAIIGVTGEKTYTNESGEFELTVANTDENISVSAAGFYNQVQPLKGRTELELTLISKDKIEYTESVLNPHPYFRDELYVRPSFSVNKENKDFGKSSYVDNNLQGEFAGLRVVRKSGMPGEGAYLNLRGVRSFVGKNMPLIVLNGVPYMPDSEDSPIIGGYSAGLLNSIDASSIRNITVLKGGEAALYGSLGSNGVILIETTGSDSENMDTKITFSGQYGVNWNSKRIPMMGVDDYKGYISDLGMDRYDNMNSILSNYPFLRDDPDYYYNYLYNNNTDWQDLIYSPSFVTDNVIRVNGGDAVAKYDLSLGYMGDGGVMDNTNINRYHTQIGAKMMITRKLEMDGIVRLAYLTGDMQEQGMLYATNPALAAYRQSPVLSPYKKMADNSLLNDYAEQHYGVSNPLALVNTLSASNRSYDVNLKVKLNYALTKNLDLSGIIGLMYNYKQESIFVPGRTSNTVVESDYGRARNIVRSAVGDTKNMYYNLNANYRPVLGDKHSLNVYGGVKIYTLDVEYDAGQGYNTASDFYKTLDYVTSDYTRIFMGYIDEWRWMNCYAHADYVWNDLLKGSVNLAVDRASSAGTDASKIELYPSVGLTFMPKNFKSLLNSSFLNRMNLGVEYSVTGNSMFSSNYGKNYYSSVQVMQMSGLVRSGIPNTKLGYEQTEQFNVELDLALLRNRFDLMVNYYDAKTSDVIIAQPTSAVYGTDSFLDNTAVISNRGVELSFNASLIRANNFEWSVGGNIAKNMAKVKSLGDAESMITTLDDGAQIITKVGENPYSFYGYKQKGIFSTSEAATEANLSNRKGDYFGAGDVHFEDVDGDHVIDNNDKQIIGSAAPDYFGGFYSTVKYKNFSLSVDFVYSVGNDAYNAVRRSNESMSNFYNGSVAVANRWRYEGQVTDMPRASYGDPLGNTNFSSRWVEQASYLKLKNVTLNYDFDQSILGFFQAGQIYVTAENLFTWTKYLGLDPEFSYSHSEMLQGVDYAKVVLPRTAKIGVNLKF</sequence>
<reference evidence="10 11" key="1">
    <citation type="submission" date="2018-04" db="EMBL/GenBank/DDBJ databases">
        <title>Genomic Encyclopedia of Archaeal and Bacterial Type Strains, Phase II (KMG-II): from individual species to whole genera.</title>
        <authorList>
            <person name="Goeker M."/>
        </authorList>
    </citation>
    <scope>NUCLEOTIDE SEQUENCE [LARGE SCALE GENOMIC DNA]</scope>
    <source>
        <strain evidence="10 11">DSM 28823</strain>
    </source>
</reference>
<evidence type="ECO:0000313" key="11">
    <source>
        <dbReference type="Proteomes" id="UP000243525"/>
    </source>
</evidence>
<keyword evidence="5" id="KW-0732">Signal</keyword>
<dbReference type="Pfam" id="PF07715">
    <property type="entry name" value="Plug"/>
    <property type="match status" value="1"/>
</dbReference>
<dbReference type="GO" id="GO:0044718">
    <property type="term" value="P:siderophore transmembrane transport"/>
    <property type="evidence" value="ECO:0007669"/>
    <property type="project" value="TreeGrafter"/>
</dbReference>
<dbReference type="AlphaFoldDB" id="A0A2T5C4M8"/>
<keyword evidence="2 8" id="KW-0813">Transport</keyword>
<keyword evidence="11" id="KW-1185">Reference proteome</keyword>
<accession>A0A2T5C4M8</accession>
<dbReference type="InterPro" id="IPR012910">
    <property type="entry name" value="Plug_dom"/>
</dbReference>
<protein>
    <submittedName>
        <fullName evidence="10">TonB-linked SusC/RagA family outer membrane protein</fullName>
    </submittedName>
</protein>
<evidence type="ECO:0000256" key="8">
    <source>
        <dbReference type="PROSITE-ProRule" id="PRU01360"/>
    </source>
</evidence>
<dbReference type="InterPro" id="IPR036942">
    <property type="entry name" value="Beta-barrel_TonB_sf"/>
</dbReference>
<comment type="similarity">
    <text evidence="8">Belongs to the TonB-dependent receptor family.</text>
</comment>
<evidence type="ECO:0000256" key="1">
    <source>
        <dbReference type="ARBA" id="ARBA00004571"/>
    </source>
</evidence>
<dbReference type="Pfam" id="PF13715">
    <property type="entry name" value="CarbopepD_reg_2"/>
    <property type="match status" value="1"/>
</dbReference>
<feature type="domain" description="TonB-dependent receptor plug" evidence="9">
    <location>
        <begin position="134"/>
        <end position="234"/>
    </location>
</feature>